<dbReference type="EC" id="2.7.13.3" evidence="4"/>
<gene>
    <name evidence="24" type="ORF">UH38_20865</name>
</gene>
<keyword evidence="12 20" id="KW-1133">Transmembrane helix</keyword>
<dbReference type="InterPro" id="IPR005467">
    <property type="entry name" value="His_kinase_dom"/>
</dbReference>
<evidence type="ECO:0000256" key="11">
    <source>
        <dbReference type="ARBA" id="ARBA00022840"/>
    </source>
</evidence>
<keyword evidence="25" id="KW-1185">Reference proteome</keyword>
<dbReference type="InterPro" id="IPR003661">
    <property type="entry name" value="HisK_dim/P_dom"/>
</dbReference>
<dbReference type="SMART" id="SM00388">
    <property type="entry name" value="HisKA"/>
    <property type="match status" value="1"/>
</dbReference>
<evidence type="ECO:0000256" key="5">
    <source>
        <dbReference type="ARBA" id="ARBA00022475"/>
    </source>
</evidence>
<dbReference type="SMART" id="SM00387">
    <property type="entry name" value="HATPase_c"/>
    <property type="match status" value="1"/>
</dbReference>
<dbReference type="PROSITE" id="PS50894">
    <property type="entry name" value="HPT"/>
    <property type="match status" value="1"/>
</dbReference>
<evidence type="ECO:0000256" key="4">
    <source>
        <dbReference type="ARBA" id="ARBA00012438"/>
    </source>
</evidence>
<dbReference type="Gene3D" id="1.20.120.160">
    <property type="entry name" value="HPT domain"/>
    <property type="match status" value="1"/>
</dbReference>
<reference evidence="24 25" key="1">
    <citation type="submission" date="2015-02" db="EMBL/GenBank/DDBJ databases">
        <title>Draft genome of a novel marine cyanobacterium (Chroococcales) isolated from South Atlantic Ocean.</title>
        <authorList>
            <person name="Rigonato J."/>
            <person name="Alvarenga D.O."/>
            <person name="Branco L.H."/>
            <person name="Varani A.M."/>
            <person name="Brandini F.P."/>
            <person name="Fiore M.F."/>
        </authorList>
    </citation>
    <scope>NUCLEOTIDE SEQUENCE [LARGE SCALE GENOMIC DNA]</scope>
    <source>
        <strain evidence="24 25">CENA595</strain>
    </source>
</reference>
<dbReference type="SUPFAM" id="SSF55781">
    <property type="entry name" value="GAF domain-like"/>
    <property type="match status" value="1"/>
</dbReference>
<dbReference type="SMART" id="SM00073">
    <property type="entry name" value="HPT"/>
    <property type="match status" value="1"/>
</dbReference>
<evidence type="ECO:0000259" key="23">
    <source>
        <dbReference type="PROSITE" id="PS50894"/>
    </source>
</evidence>
<dbReference type="SUPFAM" id="SSF47384">
    <property type="entry name" value="Homodimeric domain of signal transducing histidine kinase"/>
    <property type="match status" value="1"/>
</dbReference>
<dbReference type="SUPFAM" id="SSF55874">
    <property type="entry name" value="ATPase domain of HSP90 chaperone/DNA topoisomerase II/histidine kinase"/>
    <property type="match status" value="1"/>
</dbReference>
<dbReference type="PATRIC" id="fig|1618023.3.peg.2457"/>
<feature type="transmembrane region" description="Helical" evidence="20">
    <location>
        <begin position="74"/>
        <end position="94"/>
    </location>
</feature>
<keyword evidence="13" id="KW-0902">Two-component regulatory system</keyword>
<feature type="domain" description="HPt" evidence="23">
    <location>
        <begin position="958"/>
        <end position="1051"/>
    </location>
</feature>
<keyword evidence="9" id="KW-0547">Nucleotide-binding</keyword>
<evidence type="ECO:0000256" key="6">
    <source>
        <dbReference type="ARBA" id="ARBA00022553"/>
    </source>
</evidence>
<proteinExistence type="inferred from homology"/>
<dbReference type="STRING" id="1618023.UH38_20865"/>
<dbReference type="Gene3D" id="3.30.565.10">
    <property type="entry name" value="Histidine kinase-like ATPase, C-terminal domain"/>
    <property type="match status" value="1"/>
</dbReference>
<feature type="domain" description="Response regulatory" evidence="22">
    <location>
        <begin position="801"/>
        <end position="922"/>
    </location>
</feature>
<dbReference type="InterPro" id="IPR004358">
    <property type="entry name" value="Sig_transdc_His_kin-like_C"/>
</dbReference>
<dbReference type="CDD" id="cd00082">
    <property type="entry name" value="HisKA"/>
    <property type="match status" value="1"/>
</dbReference>
<dbReference type="FunFam" id="1.10.287.130:FF:000002">
    <property type="entry name" value="Two-component osmosensing histidine kinase"/>
    <property type="match status" value="1"/>
</dbReference>
<dbReference type="CDD" id="cd17546">
    <property type="entry name" value="REC_hyHK_CKI1_RcsC-like"/>
    <property type="match status" value="2"/>
</dbReference>
<dbReference type="FunFam" id="3.30.565.10:FF:000010">
    <property type="entry name" value="Sensor histidine kinase RcsC"/>
    <property type="match status" value="1"/>
</dbReference>
<evidence type="ECO:0000256" key="2">
    <source>
        <dbReference type="ARBA" id="ARBA00004651"/>
    </source>
</evidence>
<evidence type="ECO:0000256" key="20">
    <source>
        <dbReference type="SAM" id="Phobius"/>
    </source>
</evidence>
<feature type="modified residue" description="4-aspartylphosphate" evidence="19">
    <location>
        <position position="710"/>
    </location>
</feature>
<evidence type="ECO:0000259" key="22">
    <source>
        <dbReference type="PROSITE" id="PS50110"/>
    </source>
</evidence>
<comment type="caution">
    <text evidence="24">The sequence shown here is derived from an EMBL/GenBank/DDBJ whole genome shotgun (WGS) entry which is preliminary data.</text>
</comment>
<feature type="transmembrane region" description="Helical" evidence="20">
    <location>
        <begin position="7"/>
        <end position="28"/>
    </location>
</feature>
<dbReference type="PRINTS" id="PR00344">
    <property type="entry name" value="BCTRLSENSOR"/>
</dbReference>
<organism evidence="24 25">
    <name type="scientific">Aliterella atlantica CENA595</name>
    <dbReference type="NCBI Taxonomy" id="1618023"/>
    <lineage>
        <taxon>Bacteria</taxon>
        <taxon>Bacillati</taxon>
        <taxon>Cyanobacteriota</taxon>
        <taxon>Cyanophyceae</taxon>
        <taxon>Chroococcidiopsidales</taxon>
        <taxon>Aliterellaceae</taxon>
        <taxon>Aliterella</taxon>
    </lineage>
</organism>
<evidence type="ECO:0000256" key="15">
    <source>
        <dbReference type="ARBA" id="ARBA00064003"/>
    </source>
</evidence>
<dbReference type="Gene3D" id="1.10.287.130">
    <property type="match status" value="1"/>
</dbReference>
<comment type="subcellular location">
    <subcellularLocation>
        <location evidence="2">Cell membrane</location>
        <topology evidence="2">Multi-pass membrane protein</topology>
    </subcellularLocation>
</comment>
<dbReference type="EMBL" id="JYON01000030">
    <property type="protein sequence ID" value="KJH69991.1"/>
    <property type="molecule type" value="Genomic_DNA"/>
</dbReference>
<keyword evidence="7" id="KW-0808">Transferase</keyword>
<dbReference type="Proteomes" id="UP000032452">
    <property type="component" value="Unassembled WGS sequence"/>
</dbReference>
<evidence type="ECO:0000256" key="3">
    <source>
        <dbReference type="ARBA" id="ARBA00006402"/>
    </source>
</evidence>
<dbReference type="SUPFAM" id="SSF47226">
    <property type="entry name" value="Histidine-containing phosphotransfer domain, HPT domain"/>
    <property type="match status" value="1"/>
</dbReference>
<name>A0A0D8ZS07_9CYAN</name>
<dbReference type="SMART" id="SM00448">
    <property type="entry name" value="REC"/>
    <property type="match status" value="2"/>
</dbReference>
<evidence type="ECO:0000256" key="19">
    <source>
        <dbReference type="PROSITE-ProRule" id="PRU00169"/>
    </source>
</evidence>
<evidence type="ECO:0000256" key="7">
    <source>
        <dbReference type="ARBA" id="ARBA00022679"/>
    </source>
</evidence>
<comment type="catalytic activity">
    <reaction evidence="1">
        <text>ATP + protein L-histidine = ADP + protein N-phospho-L-histidine.</text>
        <dbReference type="EC" id="2.7.13.3"/>
    </reaction>
</comment>
<keyword evidence="6 19" id="KW-0597">Phosphoprotein</keyword>
<dbReference type="Pfam" id="PF00512">
    <property type="entry name" value="HisKA"/>
    <property type="match status" value="1"/>
</dbReference>
<dbReference type="InterPro" id="IPR036641">
    <property type="entry name" value="HPT_dom_sf"/>
</dbReference>
<dbReference type="Pfam" id="PF02518">
    <property type="entry name" value="HATPase_c"/>
    <property type="match status" value="1"/>
</dbReference>
<evidence type="ECO:0000313" key="24">
    <source>
        <dbReference type="EMBL" id="KJH69991.1"/>
    </source>
</evidence>
<dbReference type="GO" id="GO:0000155">
    <property type="term" value="F:phosphorelay sensor kinase activity"/>
    <property type="evidence" value="ECO:0007669"/>
    <property type="project" value="InterPro"/>
</dbReference>
<keyword evidence="8 20" id="KW-0812">Transmembrane</keyword>
<dbReference type="Gene3D" id="3.40.50.2300">
    <property type="match status" value="2"/>
</dbReference>
<evidence type="ECO:0000313" key="25">
    <source>
        <dbReference type="Proteomes" id="UP000032452"/>
    </source>
</evidence>
<evidence type="ECO:0000256" key="1">
    <source>
        <dbReference type="ARBA" id="ARBA00000085"/>
    </source>
</evidence>
<evidence type="ECO:0000259" key="21">
    <source>
        <dbReference type="PROSITE" id="PS50109"/>
    </source>
</evidence>
<evidence type="ECO:0000256" key="9">
    <source>
        <dbReference type="ARBA" id="ARBA00022741"/>
    </source>
</evidence>
<dbReference type="InterPro" id="IPR036890">
    <property type="entry name" value="HATPase_C_sf"/>
</dbReference>
<evidence type="ECO:0000256" key="10">
    <source>
        <dbReference type="ARBA" id="ARBA00022777"/>
    </source>
</evidence>
<evidence type="ECO:0000256" key="14">
    <source>
        <dbReference type="ARBA" id="ARBA00023136"/>
    </source>
</evidence>
<accession>A0A0D8ZS07</accession>
<dbReference type="SUPFAM" id="SSF52172">
    <property type="entry name" value="CheY-like"/>
    <property type="match status" value="2"/>
</dbReference>
<keyword evidence="10" id="KW-0418">Kinase</keyword>
<evidence type="ECO:0000256" key="8">
    <source>
        <dbReference type="ARBA" id="ARBA00022692"/>
    </source>
</evidence>
<sequence length="1059" mass="117651">MRRHPDWLPTFASILIGLIFLFLILATLDGWTPLQLLLLLVSLLCSILPLPVMRLGLFAIVITILAGVTHPDKLIQTIELGCVCIFNICIAQFLRRVEWRLASQTVLAFTDADATIPHQLLKRTVTLLHDFSRADAAIALQQLDDVTAEAIVSLPATALPHNLTTPTLFAEATLQNRCLYYPDYPSTPGASHLLVARGTKSLAVLPLVTTDGRKGAILLIWYRYTHISSYLQQFIASLLGQLRTLLNFNDMTINLDRLQARFGAMLQTIHQGVVFVDESGEQGWINQAAAQELQLEPGYVEPPILAQAMANLRMSASNQVEIATQAEQFFSQPYSEIRDWYWILAGYKPRVLSISSTTTRVRDVPGRLWLFDDISEQYFSKQALVTSTQELEKAKIAAESAARTKSEFLANMSHEIRTPMNAIVGLTDVLLNTQLTPQQREFITTIQSSSDILLMLINDILDLSKIESGKLELERRSFNLHTFIEESLDLVAWKAAEKNIEIAYIITPQTPQTIIGDVTRLKQILNNLLSNAVKFTPSGEIIVSVTAKQIKGEEIKQNSPHCLLEHEIQFTVKDTGIGIPPERIDRLFKSFSQVDSSTTREYGGTGLGLAIANQLSEIMGGKMWVESEVNRGSTFYFTIVATADYNSASIDFANCQLQRKRLLIVDDNATNRQILTLQAKSWGMLTQAATSGAEALNILQQEQFDLAILDLQMPNMDGLSLAAEIRKHTKLIELPLVMLTSIDKYQISQKIIKSLDLAMVITKPIKQSHLYTLLQQISCHQPAPIKQDIENNQLIERSPLKILLAEDNTVNQKVALYVLQQIGYEADVVSNGLEVLAALKRQAYDVILMDLQMPKMDGITATKEILASFATGKIAAPRPRIIAMTASAMPGDRQACLDAGMDDYLSKPIRIEELQQALKTGTDDECTDVAVLRLTAEVFQVLDAKALQALQAMFGKNADSVVNEMIDCYLEESPQYLSAIAQALTDNDAAKLHYASHTLKSSSATLGAIKLSNLCKELETLSRNGHTRDGLSQLNQLEAQYQQVKTALQVVRQHSITQL</sequence>
<evidence type="ECO:0000256" key="16">
    <source>
        <dbReference type="ARBA" id="ARBA00068150"/>
    </source>
</evidence>
<evidence type="ECO:0000256" key="18">
    <source>
        <dbReference type="PROSITE-ProRule" id="PRU00110"/>
    </source>
</evidence>
<dbReference type="InterPro" id="IPR001789">
    <property type="entry name" value="Sig_transdc_resp-reg_receiver"/>
</dbReference>
<dbReference type="AlphaFoldDB" id="A0A0D8ZS07"/>
<feature type="domain" description="Response regulatory" evidence="22">
    <location>
        <begin position="661"/>
        <end position="778"/>
    </location>
</feature>
<dbReference type="InterPro" id="IPR003594">
    <property type="entry name" value="HATPase_dom"/>
</dbReference>
<dbReference type="PROSITE" id="PS50110">
    <property type="entry name" value="RESPONSE_REGULATORY"/>
    <property type="match status" value="2"/>
</dbReference>
<dbReference type="PANTHER" id="PTHR45339:SF1">
    <property type="entry name" value="HYBRID SIGNAL TRANSDUCTION HISTIDINE KINASE J"/>
    <property type="match status" value="1"/>
</dbReference>
<keyword evidence="14 20" id="KW-0472">Membrane</keyword>
<evidence type="ECO:0000256" key="12">
    <source>
        <dbReference type="ARBA" id="ARBA00022989"/>
    </source>
</evidence>
<feature type="modified residue" description="Phosphohistidine" evidence="18">
    <location>
        <position position="997"/>
    </location>
</feature>
<comment type="subunit">
    <text evidence="15">At low DSF concentrations, interacts with RpfF.</text>
</comment>
<dbReference type="PANTHER" id="PTHR45339">
    <property type="entry name" value="HYBRID SIGNAL TRANSDUCTION HISTIDINE KINASE J"/>
    <property type="match status" value="1"/>
</dbReference>
<dbReference type="CDD" id="cd16922">
    <property type="entry name" value="HATPase_EvgS-ArcB-TorS-like"/>
    <property type="match status" value="1"/>
</dbReference>
<keyword evidence="11" id="KW-0067">ATP-binding</keyword>
<keyword evidence="5" id="KW-1003">Cell membrane</keyword>
<comment type="similarity">
    <text evidence="3">In the N-terminal section; belongs to the phytochrome family.</text>
</comment>
<dbReference type="PROSITE" id="PS50109">
    <property type="entry name" value="HIS_KIN"/>
    <property type="match status" value="1"/>
</dbReference>
<dbReference type="InterPro" id="IPR036097">
    <property type="entry name" value="HisK_dim/P_sf"/>
</dbReference>
<evidence type="ECO:0000256" key="13">
    <source>
        <dbReference type="ARBA" id="ARBA00023012"/>
    </source>
</evidence>
<feature type="modified residue" description="4-aspartylphosphate" evidence="19">
    <location>
        <position position="850"/>
    </location>
</feature>
<evidence type="ECO:0000256" key="17">
    <source>
        <dbReference type="ARBA" id="ARBA00074306"/>
    </source>
</evidence>
<feature type="domain" description="Histidine kinase" evidence="21">
    <location>
        <begin position="411"/>
        <end position="643"/>
    </location>
</feature>
<dbReference type="InterPro" id="IPR008207">
    <property type="entry name" value="Sig_transdc_His_kin_Hpt_dom"/>
</dbReference>
<feature type="transmembrane region" description="Helical" evidence="20">
    <location>
        <begin position="34"/>
        <end position="67"/>
    </location>
</feature>
<protein>
    <recommendedName>
        <fullName evidence="17">Circadian input-output histidine kinase CikA</fullName>
        <ecNumber evidence="4">2.7.13.3</ecNumber>
    </recommendedName>
    <alternativeName>
        <fullName evidence="16">Sensory/regulatory protein RpfC</fullName>
    </alternativeName>
</protein>
<dbReference type="Pfam" id="PF00072">
    <property type="entry name" value="Response_reg"/>
    <property type="match status" value="2"/>
</dbReference>
<dbReference type="Pfam" id="PF01627">
    <property type="entry name" value="Hpt"/>
    <property type="match status" value="1"/>
</dbReference>
<dbReference type="GO" id="GO:0005886">
    <property type="term" value="C:plasma membrane"/>
    <property type="evidence" value="ECO:0007669"/>
    <property type="project" value="UniProtKB-SubCell"/>
</dbReference>
<dbReference type="InterPro" id="IPR011006">
    <property type="entry name" value="CheY-like_superfamily"/>
</dbReference>
<dbReference type="GO" id="GO:0005524">
    <property type="term" value="F:ATP binding"/>
    <property type="evidence" value="ECO:0007669"/>
    <property type="project" value="UniProtKB-KW"/>
</dbReference>